<evidence type="ECO:0000313" key="2">
    <source>
        <dbReference type="EMBL" id="KGO52914.1"/>
    </source>
</evidence>
<dbReference type="AlphaFoldDB" id="A0A0A2JC17"/>
<organism evidence="2 3">
    <name type="scientific">Penicillium expansum</name>
    <name type="common">Blue mold rot fungus</name>
    <dbReference type="NCBI Taxonomy" id="27334"/>
    <lineage>
        <taxon>Eukaryota</taxon>
        <taxon>Fungi</taxon>
        <taxon>Dikarya</taxon>
        <taxon>Ascomycota</taxon>
        <taxon>Pezizomycotina</taxon>
        <taxon>Eurotiomycetes</taxon>
        <taxon>Eurotiomycetidae</taxon>
        <taxon>Eurotiales</taxon>
        <taxon>Aspergillaceae</taxon>
        <taxon>Penicillium</taxon>
    </lineage>
</organism>
<evidence type="ECO:0000256" key="1">
    <source>
        <dbReference type="SAM" id="Phobius"/>
    </source>
</evidence>
<keyword evidence="1" id="KW-0472">Membrane</keyword>
<keyword evidence="1" id="KW-1133">Transmembrane helix</keyword>
<dbReference type="GeneID" id="27677507"/>
<dbReference type="EMBL" id="JQFZ01000258">
    <property type="protein sequence ID" value="KGO52914.1"/>
    <property type="molecule type" value="Genomic_DNA"/>
</dbReference>
<accession>A0A0A2JC17</accession>
<dbReference type="RefSeq" id="XP_016595610.1">
    <property type="nucleotide sequence ID" value="XM_016742088.1"/>
</dbReference>
<dbReference type="STRING" id="27334.A0A0A2JC17"/>
<comment type="caution">
    <text evidence="2">The sequence shown here is derived from an EMBL/GenBank/DDBJ whole genome shotgun (WGS) entry which is preliminary data.</text>
</comment>
<proteinExistence type="predicted"/>
<name>A0A0A2JC17_PENEN</name>
<dbReference type="HOGENOM" id="CLU_055668_0_0_1"/>
<evidence type="ECO:0000313" key="3">
    <source>
        <dbReference type="Proteomes" id="UP000030143"/>
    </source>
</evidence>
<feature type="transmembrane region" description="Helical" evidence="1">
    <location>
        <begin position="21"/>
        <end position="38"/>
    </location>
</feature>
<dbReference type="Proteomes" id="UP000030143">
    <property type="component" value="Unassembled WGS sequence"/>
</dbReference>
<protein>
    <submittedName>
        <fullName evidence="2">Uncharacterized protein</fullName>
    </submittedName>
</protein>
<dbReference type="VEuPathDB" id="FungiDB:PEXP_041850"/>
<gene>
    <name evidence="2" type="ORF">PEX2_048130</name>
</gene>
<keyword evidence="1" id="KW-0812">Transmembrane</keyword>
<sequence>MFQKQPNNPSIEPARPSTKMLSKYLITGLTFIFIYYLWPSSVPYEMDRKMSSKPSIGISLTAAYGTISLRHSDGSFEDLARVEGDSSYIEMMRRLSSPAASHPSPPYSSMDDMWDDIPRQAWRSFRKKIGLAASPDVHVMSQLVKKLLSLSKSATLPYVIISYPGMEALYEEDIYDMAEYLGLPKLTGIYEYYPQEAYAAYAGHGLGLCEHFKDKDRCKDEGNQLPMHETLLVEYTDQAILLHITYLRTVNVDRGSADPLVTASFELGANSRVDKHASHVAEFVHQFLSAWFEGPLLPDELLVIMTGTRDEAIEGAIQEAAERVVPKTQIIASKSEFIASRGSAELAWRVNIMELS</sequence>
<keyword evidence="3" id="KW-1185">Reference proteome</keyword>
<reference evidence="2 3" key="1">
    <citation type="journal article" date="2015" name="Mol. Plant Microbe Interact.">
        <title>Genome, transcriptome, and functional analyses of Penicillium expansum provide new insights into secondary metabolism and pathogenicity.</title>
        <authorList>
            <person name="Ballester A.R."/>
            <person name="Marcet-Houben M."/>
            <person name="Levin E."/>
            <person name="Sela N."/>
            <person name="Selma-Lazaro C."/>
            <person name="Carmona L."/>
            <person name="Wisniewski M."/>
            <person name="Droby S."/>
            <person name="Gonzalez-Candelas L."/>
            <person name="Gabaldon T."/>
        </authorList>
    </citation>
    <scope>NUCLEOTIDE SEQUENCE [LARGE SCALE GENOMIC DNA]</scope>
    <source>
        <strain evidence="2 3">MD-8</strain>
    </source>
</reference>